<dbReference type="Proteomes" id="UP000319557">
    <property type="component" value="Chromosome"/>
</dbReference>
<reference evidence="2 3" key="1">
    <citation type="submission" date="2019-02" db="EMBL/GenBank/DDBJ databases">
        <title>Deep-cultivation of Planctomycetes and their phenomic and genomic characterization uncovers novel biology.</title>
        <authorList>
            <person name="Wiegand S."/>
            <person name="Jogler M."/>
            <person name="Boedeker C."/>
            <person name="Pinto D."/>
            <person name="Vollmers J."/>
            <person name="Rivas-Marin E."/>
            <person name="Kohn T."/>
            <person name="Peeters S.H."/>
            <person name="Heuer A."/>
            <person name="Rast P."/>
            <person name="Oberbeckmann S."/>
            <person name="Bunk B."/>
            <person name="Jeske O."/>
            <person name="Meyerdierks A."/>
            <person name="Storesund J.E."/>
            <person name="Kallscheuer N."/>
            <person name="Luecker S."/>
            <person name="Lage O.M."/>
            <person name="Pohl T."/>
            <person name="Merkel B.J."/>
            <person name="Hornburger P."/>
            <person name="Mueller R.-W."/>
            <person name="Bruemmer F."/>
            <person name="Labrenz M."/>
            <person name="Spormann A.M."/>
            <person name="Op den Camp H."/>
            <person name="Overmann J."/>
            <person name="Amann R."/>
            <person name="Jetten M.S.M."/>
            <person name="Mascher T."/>
            <person name="Medema M.H."/>
            <person name="Devos D.P."/>
            <person name="Kaster A.-K."/>
            <person name="Ovreas L."/>
            <person name="Rohde M."/>
            <person name="Galperin M.Y."/>
            <person name="Jogler C."/>
        </authorList>
    </citation>
    <scope>NUCLEOTIDE SEQUENCE [LARGE SCALE GENOMIC DNA]</scope>
    <source>
        <strain evidence="2 3">EC9</strain>
    </source>
</reference>
<name>A0A517M6N3_9BACT</name>
<dbReference type="KEGG" id="ruv:EC9_47310"/>
<feature type="signal peptide" evidence="1">
    <location>
        <begin position="1"/>
        <end position="26"/>
    </location>
</feature>
<protein>
    <recommendedName>
        <fullName evidence="4">Metallothionein</fullName>
    </recommendedName>
</protein>
<evidence type="ECO:0000256" key="1">
    <source>
        <dbReference type="SAM" id="SignalP"/>
    </source>
</evidence>
<evidence type="ECO:0000313" key="3">
    <source>
        <dbReference type="Proteomes" id="UP000319557"/>
    </source>
</evidence>
<proteinExistence type="predicted"/>
<evidence type="ECO:0008006" key="4">
    <source>
        <dbReference type="Google" id="ProtNLM"/>
    </source>
</evidence>
<feature type="chain" id="PRO_5022045028" description="Metallothionein" evidence="1">
    <location>
        <begin position="27"/>
        <end position="69"/>
    </location>
</feature>
<keyword evidence="1" id="KW-0732">Signal</keyword>
<dbReference type="AlphaFoldDB" id="A0A517M6N3"/>
<evidence type="ECO:0000313" key="2">
    <source>
        <dbReference type="EMBL" id="QDS90517.1"/>
    </source>
</evidence>
<organism evidence="2 3">
    <name type="scientific">Rosistilla ulvae</name>
    <dbReference type="NCBI Taxonomy" id="1930277"/>
    <lineage>
        <taxon>Bacteria</taxon>
        <taxon>Pseudomonadati</taxon>
        <taxon>Planctomycetota</taxon>
        <taxon>Planctomycetia</taxon>
        <taxon>Pirellulales</taxon>
        <taxon>Pirellulaceae</taxon>
        <taxon>Rosistilla</taxon>
    </lineage>
</organism>
<dbReference type="EMBL" id="CP036261">
    <property type="protein sequence ID" value="QDS90517.1"/>
    <property type="molecule type" value="Genomic_DNA"/>
</dbReference>
<sequence precursor="true">MFKLMFIGLALVGGIAVAPFAQSSAAAPCVCCGEACTCESCACDENQCACDVGGPCQCSDQCNATCCTK</sequence>
<keyword evidence="3" id="KW-1185">Reference proteome</keyword>
<gene>
    <name evidence="2" type="ORF">EC9_47310</name>
</gene>
<accession>A0A517M6N3</accession>